<evidence type="ECO:0000256" key="1">
    <source>
        <dbReference type="ARBA" id="ARBA00001971"/>
    </source>
</evidence>
<dbReference type="STRING" id="671987.R0KM75"/>
<dbReference type="Pfam" id="PF00067">
    <property type="entry name" value="p450"/>
    <property type="match status" value="1"/>
</dbReference>
<evidence type="ECO:0000256" key="5">
    <source>
        <dbReference type="PIRSR" id="PIRSR602401-1"/>
    </source>
</evidence>
<keyword evidence="3 5" id="KW-0479">Metal-binding</keyword>
<keyword evidence="6" id="KW-0560">Oxidoreductase</keyword>
<dbReference type="OrthoDB" id="3934656at2759"/>
<protein>
    <recommendedName>
        <fullName evidence="9">Pisatin demethylase</fullName>
    </recommendedName>
</protein>
<dbReference type="FunFam" id="1.10.630.10:FF:000050">
    <property type="entry name" value="Cytochrome P450 monooxygenase"/>
    <property type="match status" value="1"/>
</dbReference>
<evidence type="ECO:0000256" key="2">
    <source>
        <dbReference type="ARBA" id="ARBA00010617"/>
    </source>
</evidence>
<keyword evidence="5 6" id="KW-0349">Heme</keyword>
<keyword evidence="8" id="KW-1185">Reference proteome</keyword>
<evidence type="ECO:0000313" key="8">
    <source>
        <dbReference type="Proteomes" id="UP000016935"/>
    </source>
</evidence>
<comment type="cofactor">
    <cofactor evidence="1 5">
        <name>heme</name>
        <dbReference type="ChEBI" id="CHEBI:30413"/>
    </cofactor>
</comment>
<evidence type="ECO:0000256" key="4">
    <source>
        <dbReference type="ARBA" id="ARBA00023004"/>
    </source>
</evidence>
<dbReference type="PRINTS" id="PR00385">
    <property type="entry name" value="P450"/>
</dbReference>
<feature type="binding site" description="axial binding residue" evidence="5">
    <location>
        <position position="469"/>
    </location>
    <ligand>
        <name>heme</name>
        <dbReference type="ChEBI" id="CHEBI:30413"/>
    </ligand>
    <ligandPart>
        <name>Fe</name>
        <dbReference type="ChEBI" id="CHEBI:18248"/>
    </ligandPart>
</feature>
<dbReference type="PRINTS" id="PR00463">
    <property type="entry name" value="EP450I"/>
</dbReference>
<dbReference type="PANTHER" id="PTHR24305">
    <property type="entry name" value="CYTOCHROME P450"/>
    <property type="match status" value="1"/>
</dbReference>
<dbReference type="GO" id="GO:0004497">
    <property type="term" value="F:monooxygenase activity"/>
    <property type="evidence" value="ECO:0007669"/>
    <property type="project" value="UniProtKB-KW"/>
</dbReference>
<dbReference type="RefSeq" id="XP_008022097.1">
    <property type="nucleotide sequence ID" value="XM_008023906.1"/>
</dbReference>
<dbReference type="InterPro" id="IPR001128">
    <property type="entry name" value="Cyt_P450"/>
</dbReference>
<reference evidence="7 8" key="1">
    <citation type="journal article" date="2012" name="PLoS Pathog.">
        <title>Diverse lifestyles and strategies of plant pathogenesis encoded in the genomes of eighteen Dothideomycetes fungi.</title>
        <authorList>
            <person name="Ohm R.A."/>
            <person name="Feau N."/>
            <person name="Henrissat B."/>
            <person name="Schoch C.L."/>
            <person name="Horwitz B.A."/>
            <person name="Barry K.W."/>
            <person name="Condon B.J."/>
            <person name="Copeland A.C."/>
            <person name="Dhillon B."/>
            <person name="Glaser F."/>
            <person name="Hesse C.N."/>
            <person name="Kosti I."/>
            <person name="LaButti K."/>
            <person name="Lindquist E.A."/>
            <person name="Lucas S."/>
            <person name="Salamov A.A."/>
            <person name="Bradshaw R.E."/>
            <person name="Ciuffetti L."/>
            <person name="Hamelin R.C."/>
            <person name="Kema G.H.J."/>
            <person name="Lawrence C."/>
            <person name="Scott J.A."/>
            <person name="Spatafora J.W."/>
            <person name="Turgeon B.G."/>
            <person name="de Wit P.J.G.M."/>
            <person name="Zhong S."/>
            <person name="Goodwin S.B."/>
            <person name="Grigoriev I.V."/>
        </authorList>
    </citation>
    <scope>NUCLEOTIDE SEQUENCE [LARGE SCALE GENOMIC DNA]</scope>
    <source>
        <strain evidence="8">28A</strain>
    </source>
</reference>
<dbReference type="CDD" id="cd11060">
    <property type="entry name" value="CYP57A1-like"/>
    <property type="match status" value="1"/>
</dbReference>
<gene>
    <name evidence="7" type="ORF">SETTUDRAFT_145834</name>
</gene>
<accession>R0KM75</accession>
<dbReference type="Gene3D" id="1.10.630.10">
    <property type="entry name" value="Cytochrome P450"/>
    <property type="match status" value="1"/>
</dbReference>
<comment type="similarity">
    <text evidence="2 6">Belongs to the cytochrome P450 family.</text>
</comment>
<evidence type="ECO:0008006" key="9">
    <source>
        <dbReference type="Google" id="ProtNLM"/>
    </source>
</evidence>
<dbReference type="InterPro" id="IPR036396">
    <property type="entry name" value="Cyt_P450_sf"/>
</dbReference>
<dbReference type="InterPro" id="IPR050121">
    <property type="entry name" value="Cytochrome_P450_monoxygenase"/>
</dbReference>
<dbReference type="eggNOG" id="KOG0158">
    <property type="taxonomic scope" value="Eukaryota"/>
</dbReference>
<proteinExistence type="inferred from homology"/>
<evidence type="ECO:0000256" key="6">
    <source>
        <dbReference type="RuleBase" id="RU000461"/>
    </source>
</evidence>
<sequence>MLFNELLPLLVQHWPIVLAATTLAYLLSNKYWKGLNRYPGHWAAGYTNWWRLWDVSHWNHHWTNINLHRQHGDIVRLGPNVLSFADPKAIKTIYGLNKGVTKSGFYPVQGAVAKGKCLLSLFSTTDEDFHAKYRRCVNNAFAMSSLVGYEPLVNSTLTYFLDKTEERFIKTGTSCNFSQWLQYFAFDVIGELTWSKRLGFVEGNKDIDNIITFLGKFFDYVAPVGQIPILDVLLWKNPLLLLAQRIGLDKRVHPVTLFALKQSSARADQVEKIKRFGLSDDERANPFGIDLLSKFAQASHDHEFMDDNRILSTCTSMVFAGSETTAISLSAVFYFLLKHPHVYKKLMQEIDNAVAEGNIESRPEKTVSWSEAQKLPYLDAVIQESFRLHPAPGLILERVVPKQGMHICGEFIPGGTIVGCNAWVIHRRHEVFGYDVDAFRPERWLEASPDKLKEMKGSMLQFGAGARTCIGKNISLLEIYKLVPSFLRRFEIELERPCAEWKTHNAWFVTQREFNTRFRPRREVSAA</sequence>
<name>R0KM75_EXST2</name>
<dbReference type="InterPro" id="IPR002401">
    <property type="entry name" value="Cyt_P450_E_grp-I"/>
</dbReference>
<keyword evidence="6" id="KW-0503">Monooxygenase</keyword>
<dbReference type="PROSITE" id="PS00086">
    <property type="entry name" value="CYTOCHROME_P450"/>
    <property type="match status" value="1"/>
</dbReference>
<keyword evidence="4 5" id="KW-0408">Iron</keyword>
<dbReference type="GO" id="GO:0020037">
    <property type="term" value="F:heme binding"/>
    <property type="evidence" value="ECO:0007669"/>
    <property type="project" value="InterPro"/>
</dbReference>
<evidence type="ECO:0000256" key="3">
    <source>
        <dbReference type="ARBA" id="ARBA00022723"/>
    </source>
</evidence>
<dbReference type="InterPro" id="IPR017972">
    <property type="entry name" value="Cyt_P450_CS"/>
</dbReference>
<dbReference type="GeneID" id="19396834"/>
<reference evidence="7 8" key="2">
    <citation type="journal article" date="2013" name="PLoS Genet.">
        <title>Comparative genome structure, secondary metabolite, and effector coding capacity across Cochliobolus pathogens.</title>
        <authorList>
            <person name="Condon B.J."/>
            <person name="Leng Y."/>
            <person name="Wu D."/>
            <person name="Bushley K.E."/>
            <person name="Ohm R.A."/>
            <person name="Otillar R."/>
            <person name="Martin J."/>
            <person name="Schackwitz W."/>
            <person name="Grimwood J."/>
            <person name="MohdZainudin N."/>
            <person name="Xue C."/>
            <person name="Wang R."/>
            <person name="Manning V.A."/>
            <person name="Dhillon B."/>
            <person name="Tu Z.J."/>
            <person name="Steffenson B.J."/>
            <person name="Salamov A."/>
            <person name="Sun H."/>
            <person name="Lowry S."/>
            <person name="LaButti K."/>
            <person name="Han J."/>
            <person name="Copeland A."/>
            <person name="Lindquist E."/>
            <person name="Barry K."/>
            <person name="Schmutz J."/>
            <person name="Baker S.E."/>
            <person name="Ciuffetti L.M."/>
            <person name="Grigoriev I.V."/>
            <person name="Zhong S."/>
            <person name="Turgeon B.G."/>
        </authorList>
    </citation>
    <scope>NUCLEOTIDE SEQUENCE [LARGE SCALE GENOMIC DNA]</scope>
    <source>
        <strain evidence="8">28A</strain>
    </source>
</reference>
<evidence type="ECO:0000313" key="7">
    <source>
        <dbReference type="EMBL" id="EOA90204.1"/>
    </source>
</evidence>
<dbReference type="EMBL" id="KB908493">
    <property type="protein sequence ID" value="EOA90204.1"/>
    <property type="molecule type" value="Genomic_DNA"/>
</dbReference>
<dbReference type="GO" id="GO:0005506">
    <property type="term" value="F:iron ion binding"/>
    <property type="evidence" value="ECO:0007669"/>
    <property type="project" value="InterPro"/>
</dbReference>
<dbReference type="PANTHER" id="PTHR24305:SF232">
    <property type="entry name" value="P450, PUTATIVE (EUROFUNG)-RELATED"/>
    <property type="match status" value="1"/>
</dbReference>
<dbReference type="Proteomes" id="UP000016935">
    <property type="component" value="Unassembled WGS sequence"/>
</dbReference>
<dbReference type="HOGENOM" id="CLU_001570_14_0_1"/>
<dbReference type="SUPFAM" id="SSF48264">
    <property type="entry name" value="Cytochrome P450"/>
    <property type="match status" value="1"/>
</dbReference>
<dbReference type="GO" id="GO:0016705">
    <property type="term" value="F:oxidoreductase activity, acting on paired donors, with incorporation or reduction of molecular oxygen"/>
    <property type="evidence" value="ECO:0007669"/>
    <property type="project" value="InterPro"/>
</dbReference>
<organism evidence="7 8">
    <name type="scientific">Exserohilum turcicum (strain 28A)</name>
    <name type="common">Northern leaf blight fungus</name>
    <name type="synonym">Setosphaeria turcica</name>
    <dbReference type="NCBI Taxonomy" id="671987"/>
    <lineage>
        <taxon>Eukaryota</taxon>
        <taxon>Fungi</taxon>
        <taxon>Dikarya</taxon>
        <taxon>Ascomycota</taxon>
        <taxon>Pezizomycotina</taxon>
        <taxon>Dothideomycetes</taxon>
        <taxon>Pleosporomycetidae</taxon>
        <taxon>Pleosporales</taxon>
        <taxon>Pleosporineae</taxon>
        <taxon>Pleosporaceae</taxon>
        <taxon>Exserohilum</taxon>
    </lineage>
</organism>
<dbReference type="AlphaFoldDB" id="R0KM75"/>